<dbReference type="Proteomes" id="UP000248795">
    <property type="component" value="Unassembled WGS sequence"/>
</dbReference>
<evidence type="ECO:0000256" key="1">
    <source>
        <dbReference type="ARBA" id="ARBA00004496"/>
    </source>
</evidence>
<dbReference type="HAMAP" id="MF_00822">
    <property type="entry name" value="UreE"/>
    <property type="match status" value="1"/>
</dbReference>
<dbReference type="SUPFAM" id="SSF69287">
    <property type="entry name" value="Urease metallochaperone UreE, N-terminal domain"/>
    <property type="match status" value="1"/>
</dbReference>
<dbReference type="GO" id="GO:0051082">
    <property type="term" value="F:unfolded protein binding"/>
    <property type="evidence" value="ECO:0007669"/>
    <property type="project" value="UniProtKB-UniRule"/>
</dbReference>
<keyword evidence="3 5" id="KW-0533">Nickel</keyword>
<dbReference type="Pfam" id="PF05194">
    <property type="entry name" value="UreE_C"/>
    <property type="match status" value="1"/>
</dbReference>
<comment type="function">
    <text evidence="5">Involved in urease metallocenter assembly. Binds nickel. Probably functions as a nickel donor during metallocenter assembly.</text>
</comment>
<name>A0A2W2C597_9HYPH</name>
<feature type="domain" description="UreE urease accessory N-terminal" evidence="6">
    <location>
        <begin position="4"/>
        <end position="68"/>
    </location>
</feature>
<dbReference type="SUPFAM" id="SSF69737">
    <property type="entry name" value="Urease metallochaperone UreE, C-terminal domain"/>
    <property type="match status" value="1"/>
</dbReference>
<keyword evidence="2 5" id="KW-0963">Cytoplasm</keyword>
<accession>A0A2W2C597</accession>
<dbReference type="GO" id="GO:0016151">
    <property type="term" value="F:nickel cation binding"/>
    <property type="evidence" value="ECO:0007669"/>
    <property type="project" value="UniProtKB-UniRule"/>
</dbReference>
<comment type="subcellular location">
    <subcellularLocation>
        <location evidence="1 5">Cytoplasm</location>
    </subcellularLocation>
</comment>
<dbReference type="Gene3D" id="3.30.70.790">
    <property type="entry name" value="UreE, C-terminal domain"/>
    <property type="match status" value="1"/>
</dbReference>
<dbReference type="InterPro" id="IPR007864">
    <property type="entry name" value="UreE_C_dom"/>
</dbReference>
<dbReference type="CDD" id="cd00571">
    <property type="entry name" value="UreE"/>
    <property type="match status" value="1"/>
</dbReference>
<dbReference type="RefSeq" id="WP_111200039.1">
    <property type="nucleotide sequence ID" value="NZ_QKVK01000011.1"/>
</dbReference>
<dbReference type="GO" id="GO:0006457">
    <property type="term" value="P:protein folding"/>
    <property type="evidence" value="ECO:0007669"/>
    <property type="project" value="InterPro"/>
</dbReference>
<keyword evidence="4 5" id="KW-0143">Chaperone</keyword>
<evidence type="ECO:0000256" key="3">
    <source>
        <dbReference type="ARBA" id="ARBA00022596"/>
    </source>
</evidence>
<dbReference type="GO" id="GO:0065003">
    <property type="term" value="P:protein-containing complex assembly"/>
    <property type="evidence" value="ECO:0007669"/>
    <property type="project" value="InterPro"/>
</dbReference>
<reference evidence="8" key="1">
    <citation type="submission" date="2018-06" db="EMBL/GenBank/DDBJ databases">
        <title>Aestuariibacter litoralis strain KCTC 52945T.</title>
        <authorList>
            <person name="Li X."/>
            <person name="Salam N."/>
            <person name="Li J.-L."/>
            <person name="Chen Y.-M."/>
            <person name="Yang Z.-W."/>
            <person name="Zhang L.-Y."/>
            <person name="Han M.-X."/>
            <person name="Xiao M."/>
            <person name="Li W.-J."/>
        </authorList>
    </citation>
    <scope>NUCLEOTIDE SEQUENCE [LARGE SCALE GENOMIC DNA]</scope>
    <source>
        <strain evidence="8">KCTC 52945</strain>
    </source>
</reference>
<dbReference type="AlphaFoldDB" id="A0A2W2C597"/>
<evidence type="ECO:0000256" key="2">
    <source>
        <dbReference type="ARBA" id="ARBA00022490"/>
    </source>
</evidence>
<dbReference type="Pfam" id="PF02814">
    <property type="entry name" value="UreE_N"/>
    <property type="match status" value="1"/>
</dbReference>
<sequence length="173" mass="18119">MWKATSSGKAATAGGHALRGRAVLDHGQRHLRRCRLDLADGQKLLVDLPETVALGSDDVLLLEDGGAIAIIAAEEPLLEVAGRDPVHLVELAWHIGNRHLPAEIAGGRIFILRDHVIKAMLEGLGARVSEVVRPFNPLRGAYSGHGAHAHGAQPGGGPSLDFRLDGVAGNGNG</sequence>
<evidence type="ECO:0000256" key="5">
    <source>
        <dbReference type="HAMAP-Rule" id="MF_00822"/>
    </source>
</evidence>
<organism evidence="7 8">
    <name type="scientific">Aestuariivirga litoralis</name>
    <dbReference type="NCBI Taxonomy" id="2650924"/>
    <lineage>
        <taxon>Bacteria</taxon>
        <taxon>Pseudomonadati</taxon>
        <taxon>Pseudomonadota</taxon>
        <taxon>Alphaproteobacteria</taxon>
        <taxon>Hyphomicrobiales</taxon>
        <taxon>Aestuariivirgaceae</taxon>
        <taxon>Aestuariivirga</taxon>
    </lineage>
</organism>
<dbReference type="SMART" id="SM00988">
    <property type="entry name" value="UreE_N"/>
    <property type="match status" value="1"/>
</dbReference>
<keyword evidence="8" id="KW-1185">Reference proteome</keyword>
<proteinExistence type="inferred from homology"/>
<protein>
    <recommendedName>
        <fullName evidence="5">Urease accessory protein UreE</fullName>
    </recommendedName>
</protein>
<evidence type="ECO:0000313" key="7">
    <source>
        <dbReference type="EMBL" id="PZF75333.1"/>
    </source>
</evidence>
<evidence type="ECO:0000256" key="4">
    <source>
        <dbReference type="ARBA" id="ARBA00023186"/>
    </source>
</evidence>
<dbReference type="InterPro" id="IPR012406">
    <property type="entry name" value="UreE"/>
</dbReference>
<dbReference type="InterPro" id="IPR036118">
    <property type="entry name" value="UreE_N_sf"/>
</dbReference>
<dbReference type="EMBL" id="QKVK01000011">
    <property type="protein sequence ID" value="PZF75333.1"/>
    <property type="molecule type" value="Genomic_DNA"/>
</dbReference>
<evidence type="ECO:0000259" key="6">
    <source>
        <dbReference type="SMART" id="SM00988"/>
    </source>
</evidence>
<dbReference type="Gene3D" id="2.60.260.20">
    <property type="entry name" value="Urease metallochaperone UreE, N-terminal domain"/>
    <property type="match status" value="1"/>
</dbReference>
<comment type="similarity">
    <text evidence="5">Belongs to the UreE family.</text>
</comment>
<dbReference type="GO" id="GO:0005737">
    <property type="term" value="C:cytoplasm"/>
    <property type="evidence" value="ECO:0007669"/>
    <property type="project" value="UniProtKB-SubCell"/>
</dbReference>
<dbReference type="GO" id="GO:0019627">
    <property type="term" value="P:urea metabolic process"/>
    <property type="evidence" value="ECO:0007669"/>
    <property type="project" value="InterPro"/>
</dbReference>
<evidence type="ECO:0000313" key="8">
    <source>
        <dbReference type="Proteomes" id="UP000248795"/>
    </source>
</evidence>
<dbReference type="InterPro" id="IPR004029">
    <property type="entry name" value="UreE_N"/>
</dbReference>
<gene>
    <name evidence="5" type="primary">ureE</name>
    <name evidence="7" type="ORF">DK847_18550</name>
</gene>
<comment type="caution">
    <text evidence="7">The sequence shown here is derived from an EMBL/GenBank/DDBJ whole genome shotgun (WGS) entry which is preliminary data.</text>
</comment>